<protein>
    <recommendedName>
        <fullName evidence="2">ubiquitinyl hydrolase 1</fullName>
        <ecNumber evidence="2">3.4.19.12</ecNumber>
    </recommendedName>
</protein>
<name>A0A0V1ISN8_TRIPS</name>
<dbReference type="InterPro" id="IPR038765">
    <property type="entry name" value="Papain-like_cys_pep_sf"/>
</dbReference>
<dbReference type="Pfam" id="PF00443">
    <property type="entry name" value="UCH"/>
    <property type="match status" value="1"/>
</dbReference>
<evidence type="ECO:0000256" key="4">
    <source>
        <dbReference type="ARBA" id="ARBA00022771"/>
    </source>
</evidence>
<evidence type="ECO:0000259" key="9">
    <source>
        <dbReference type="PROSITE" id="PS51083"/>
    </source>
</evidence>
<keyword evidence="5" id="KW-0862">Zinc</keyword>
<dbReference type="CDD" id="cd23023">
    <property type="entry name" value="zf-HIT_BCD1"/>
    <property type="match status" value="1"/>
</dbReference>
<dbReference type="InterPro" id="IPR001394">
    <property type="entry name" value="Peptidase_C19_UCH"/>
</dbReference>
<keyword evidence="11" id="KW-1185">Reference proteome</keyword>
<dbReference type="AlphaFoldDB" id="A0A0V1ISN8"/>
<dbReference type="PROSITE" id="PS01360">
    <property type="entry name" value="ZF_MYND_1"/>
    <property type="match status" value="1"/>
</dbReference>
<feature type="domain" description="HIT-type" evidence="9">
    <location>
        <begin position="36"/>
        <end position="69"/>
    </location>
</feature>
<comment type="caution">
    <text evidence="10">The sequence shown here is derived from an EMBL/GenBank/DDBJ whole genome shotgun (WGS) entry which is preliminary data.</text>
</comment>
<dbReference type="SUPFAM" id="SSF144232">
    <property type="entry name" value="HIT/MYND zinc finger-like"/>
    <property type="match status" value="1"/>
</dbReference>
<gene>
    <name evidence="10" type="primary">UBXN6</name>
    <name evidence="10" type="ORF">T4B_15285</name>
</gene>
<dbReference type="InterPro" id="IPR002893">
    <property type="entry name" value="Znf_MYND"/>
</dbReference>
<sequence>MFSNCESDDEDNPMMINLEELLNKKNDKPTFDNKHCDICKKNARYCCPACQARSCSLECVKKHKKLINCDGLACRTRFVSMQNYSTVNFMQDFNILMEAAGKYDHFRETMASYYKKHNVQQQDRNLQSNCRSNGILLVRLPHYCYKSLRNKSFYNKRADTSFWSVEFIFHFNNNPVSVICDKIPNSLSLLTLLKNLFKPKPNSEFAEQSALLNNYANNINLNDLRCFIKVEQNWWTKDDRYYAVDMNSSLIEILKDKIVVEFPTFHICRSENANKFPIFDQAMKLAYLRSKVLLRKSDCSDLSVEQILQMMSDDERIVESDLKTASQQQSLADEIEDGELIEGEKVQNNRIKRFYPVDQSQNEEVEPKKKKKKKKLKLLKSSERRQRKQQMIANLAQRIVEQRNIVDKNESSSMIGFHSNDTVAYDNYESVDYRSEGELSSSSISSEANAETESKPFADYFNLGLENNFTNCSDHQTLVQPDVSPLCSSRHIPVLVMEPTDDHLAILIQQYLYNGCQWFVTHFIFIFKFLLQLSGSKRKSSQALDIVTDNAATKIRRWEIKPRTNVMSHPRNPHEQSSFAEHLLSMILVSLDLKGFKMCDEEQKLKNNEEIIAEIFENVGLQQNDTEGSVVPVSVSDTELALKAEPGFVGLYNIGSNCFSNCIIQILCNTVEIKDFVLLKRFHNNTARDILFASFAEVIQSMWNGKILKTTLLKFKDHFHRCIPAFIPNEEGDSSEFFNSLILKFHEELQDENGRSIIYDTFSGVVKSSITCDNCQSISNVDEPFLQLDISFCYVIITFWKTCSLKYDIVFAIDVQWKTVSDLLARLACIVCESQENLTMVVDDQIMSADHPTSSLINHHSQIYVCIRSDLIEYYVTLITSCVISDDLDFRCSGCKAEIQDSCTICSSCLNAYFCNSDCSNLLSKHEENCTAVKRKVSVFPRGPDESLEDFLSRLMEESKQYVISSSKMRPIISTPHNDLLNIFQLSNSNCENSRTIIVTWITLDKNANVRDVYFDFQLKITRYPIKLSDLLNYYVADEQLQLLRNCKSCNSSHSATKSLRLKALPKVLVFTIKRLVLLGGMVKYLHFPIAYPLRDLDMSPYVSTDVSAQSSTKYQLYGVVSSIQGNMGSNHFFASVKLPATKNEPGIDWRLCDDTFVNSLAEAEFNNIYDRKAYMLFYRLQDDEQN</sequence>
<dbReference type="InterPro" id="IPR007529">
    <property type="entry name" value="Znf_HIT"/>
</dbReference>
<feature type="region of interest" description="Disordered" evidence="7">
    <location>
        <begin position="359"/>
        <end position="387"/>
    </location>
</feature>
<dbReference type="InterPro" id="IPR057721">
    <property type="entry name" value="BCD1_alpha/beta"/>
</dbReference>
<evidence type="ECO:0000259" key="8">
    <source>
        <dbReference type="PROSITE" id="PS50235"/>
    </source>
</evidence>
<dbReference type="GO" id="GO:0008270">
    <property type="term" value="F:zinc ion binding"/>
    <property type="evidence" value="ECO:0007669"/>
    <property type="project" value="UniProtKB-UniRule"/>
</dbReference>
<reference evidence="10 11" key="1">
    <citation type="submission" date="2015-01" db="EMBL/GenBank/DDBJ databases">
        <title>Evolution of Trichinella species and genotypes.</title>
        <authorList>
            <person name="Korhonen P.K."/>
            <person name="Edoardo P."/>
            <person name="Giuseppe L.R."/>
            <person name="Gasser R.B."/>
        </authorList>
    </citation>
    <scope>NUCLEOTIDE SEQUENCE [LARGE SCALE GENOMIC DNA]</scope>
    <source>
        <strain evidence="10">ISS588</strain>
    </source>
</reference>
<dbReference type="PANTHER" id="PTHR21646">
    <property type="entry name" value="UBIQUITIN CARBOXYL-TERMINAL HYDROLASE"/>
    <property type="match status" value="1"/>
</dbReference>
<dbReference type="SUPFAM" id="SSF54001">
    <property type="entry name" value="Cysteine proteinases"/>
    <property type="match status" value="1"/>
</dbReference>
<dbReference type="InterPro" id="IPR050185">
    <property type="entry name" value="Ub_carboxyl-term_hydrolase"/>
</dbReference>
<dbReference type="GO" id="GO:0016579">
    <property type="term" value="P:protein deubiquitination"/>
    <property type="evidence" value="ECO:0007669"/>
    <property type="project" value="InterPro"/>
</dbReference>
<dbReference type="Proteomes" id="UP000054805">
    <property type="component" value="Unassembled WGS sequence"/>
</dbReference>
<dbReference type="PROSITE" id="PS51083">
    <property type="entry name" value="ZF_HIT"/>
    <property type="match status" value="1"/>
</dbReference>
<dbReference type="Pfam" id="PF04438">
    <property type="entry name" value="zf-HIT"/>
    <property type="match status" value="1"/>
</dbReference>
<feature type="domain" description="USP" evidence="8">
    <location>
        <begin position="649"/>
        <end position="1182"/>
    </location>
</feature>
<evidence type="ECO:0000256" key="1">
    <source>
        <dbReference type="ARBA" id="ARBA00000707"/>
    </source>
</evidence>
<keyword evidence="4 6" id="KW-0863">Zinc-finger</keyword>
<dbReference type="PROSITE" id="PS50235">
    <property type="entry name" value="USP_3"/>
    <property type="match status" value="1"/>
</dbReference>
<feature type="compositionally biased region" description="Basic residues" evidence="7">
    <location>
        <begin position="368"/>
        <end position="378"/>
    </location>
</feature>
<dbReference type="Pfam" id="PF25790">
    <property type="entry name" value="BCD1"/>
    <property type="match status" value="1"/>
</dbReference>
<evidence type="ECO:0000256" key="7">
    <source>
        <dbReference type="SAM" id="MobiDB-lite"/>
    </source>
</evidence>
<evidence type="ECO:0000313" key="10">
    <source>
        <dbReference type="EMBL" id="KRZ25759.1"/>
    </source>
</evidence>
<organism evidence="10 11">
    <name type="scientific">Trichinella pseudospiralis</name>
    <name type="common">Parasitic roundworm</name>
    <dbReference type="NCBI Taxonomy" id="6337"/>
    <lineage>
        <taxon>Eukaryota</taxon>
        <taxon>Metazoa</taxon>
        <taxon>Ecdysozoa</taxon>
        <taxon>Nematoda</taxon>
        <taxon>Enoplea</taxon>
        <taxon>Dorylaimia</taxon>
        <taxon>Trichinellida</taxon>
        <taxon>Trichinellidae</taxon>
        <taxon>Trichinella</taxon>
    </lineage>
</organism>
<dbReference type="EMBL" id="JYDS01000096">
    <property type="protein sequence ID" value="KRZ25759.1"/>
    <property type="molecule type" value="Genomic_DNA"/>
</dbReference>
<dbReference type="Gene3D" id="3.30.60.190">
    <property type="match status" value="1"/>
</dbReference>
<dbReference type="EC" id="3.4.19.12" evidence="2"/>
<keyword evidence="3" id="KW-0479">Metal-binding</keyword>
<evidence type="ECO:0000256" key="2">
    <source>
        <dbReference type="ARBA" id="ARBA00012759"/>
    </source>
</evidence>
<evidence type="ECO:0000256" key="5">
    <source>
        <dbReference type="ARBA" id="ARBA00022833"/>
    </source>
</evidence>
<dbReference type="Gene3D" id="3.90.70.10">
    <property type="entry name" value="Cysteine proteinases"/>
    <property type="match status" value="2"/>
</dbReference>
<accession>A0A0V1ISN8</accession>
<proteinExistence type="predicted"/>
<comment type="catalytic activity">
    <reaction evidence="1">
        <text>Thiol-dependent hydrolysis of ester, thioester, amide, peptide and isopeptide bonds formed by the C-terminal Gly of ubiquitin (a 76-residue protein attached to proteins as an intracellular targeting signal).</text>
        <dbReference type="EC" id="3.4.19.12"/>
    </reaction>
</comment>
<evidence type="ECO:0000256" key="6">
    <source>
        <dbReference type="PROSITE-ProRule" id="PRU00453"/>
    </source>
</evidence>
<evidence type="ECO:0000313" key="11">
    <source>
        <dbReference type="Proteomes" id="UP000054805"/>
    </source>
</evidence>
<dbReference type="InterPro" id="IPR028889">
    <property type="entry name" value="USP"/>
</dbReference>
<evidence type="ECO:0000256" key="3">
    <source>
        <dbReference type="ARBA" id="ARBA00022723"/>
    </source>
</evidence>
<dbReference type="GO" id="GO:0004843">
    <property type="term" value="F:cysteine-type deubiquitinase activity"/>
    <property type="evidence" value="ECO:0007669"/>
    <property type="project" value="UniProtKB-EC"/>
</dbReference>